<feature type="non-terminal residue" evidence="1">
    <location>
        <position position="93"/>
    </location>
</feature>
<evidence type="ECO:0000313" key="2">
    <source>
        <dbReference type="Proteomes" id="UP001168537"/>
    </source>
</evidence>
<gene>
    <name evidence="1" type="ORF">QWY29_20285</name>
</gene>
<protein>
    <submittedName>
        <fullName evidence="1">Uncharacterized protein</fullName>
    </submittedName>
</protein>
<reference evidence="1" key="1">
    <citation type="submission" date="2023-06" db="EMBL/GenBank/DDBJ databases">
        <title>Draft genome sequence of Nocardioides sp. SOB72.</title>
        <authorList>
            <person name="Zhang G."/>
        </authorList>
    </citation>
    <scope>NUCLEOTIDE SEQUENCE</scope>
    <source>
        <strain evidence="1">SOB72</strain>
    </source>
</reference>
<dbReference type="RefSeq" id="WP_300963036.1">
    <property type="nucleotide sequence ID" value="NZ_JAUHJR010000150.1"/>
</dbReference>
<evidence type="ECO:0000313" key="1">
    <source>
        <dbReference type="EMBL" id="MDN4163707.1"/>
    </source>
</evidence>
<organism evidence="1 2">
    <name type="scientific">Nocardioides abyssi</name>
    <dbReference type="NCBI Taxonomy" id="3058370"/>
    <lineage>
        <taxon>Bacteria</taxon>
        <taxon>Bacillati</taxon>
        <taxon>Actinomycetota</taxon>
        <taxon>Actinomycetes</taxon>
        <taxon>Propionibacteriales</taxon>
        <taxon>Nocardioidaceae</taxon>
        <taxon>Nocardioides</taxon>
    </lineage>
</organism>
<feature type="non-terminal residue" evidence="1">
    <location>
        <position position="1"/>
    </location>
</feature>
<dbReference type="EMBL" id="JAUHJR010000150">
    <property type="protein sequence ID" value="MDN4163707.1"/>
    <property type="molecule type" value="Genomic_DNA"/>
</dbReference>
<keyword evidence="2" id="KW-1185">Reference proteome</keyword>
<dbReference type="Proteomes" id="UP001168537">
    <property type="component" value="Unassembled WGS sequence"/>
</dbReference>
<accession>A0ABT8EZT5</accession>
<comment type="caution">
    <text evidence="1">The sequence shown here is derived from an EMBL/GenBank/DDBJ whole genome shotgun (WGS) entry which is preliminary data.</text>
</comment>
<sequence length="93" mass="9574">IDVLEKLKDGANADGKAVLDCIAAEQDKTDAAFEKTATDLGTCIAGENDLFIAAAKDLLSQLDTLVSDVQAPLTSLIACSNDEALCLLTFGGA</sequence>
<proteinExistence type="predicted"/>
<name>A0ABT8EZT5_9ACTN</name>